<dbReference type="Proteomes" id="UP000007575">
    <property type="component" value="Chromosome"/>
</dbReference>
<dbReference type="EMBL" id="CP002191">
    <property type="protein sequence ID" value="AFD26486.1"/>
    <property type="molecule type" value="Genomic_DNA"/>
</dbReference>
<dbReference type="HOGENOM" id="CLU_1198204_0_0_0"/>
<gene>
    <name evidence="2" type="ordered locus">DGo_CA2559</name>
</gene>
<feature type="region of interest" description="Disordered" evidence="1">
    <location>
        <begin position="15"/>
        <end position="60"/>
    </location>
</feature>
<evidence type="ECO:0000313" key="3">
    <source>
        <dbReference type="Proteomes" id="UP000007575"/>
    </source>
</evidence>
<dbReference type="AlphaFoldDB" id="H8GT34"/>
<dbReference type="PATRIC" id="fig|745776.4.peg.2625"/>
<accession>H8GT34</accession>
<keyword evidence="3" id="KW-1185">Reference proteome</keyword>
<proteinExistence type="predicted"/>
<reference evidence="2 3" key="1">
    <citation type="journal article" date="2012" name="PLoS ONE">
        <title>Genome sequence and transcriptome analysis of the radioresistant bacterium Deinococcus gobiensis: insights into the extreme environmental adaptations.</title>
        <authorList>
            <person name="Yuan M."/>
            <person name="Chen M."/>
            <person name="Zhang W."/>
            <person name="Lu W."/>
            <person name="Wang J."/>
            <person name="Yang M."/>
            <person name="Zhao P."/>
            <person name="Tang R."/>
            <person name="Li X."/>
            <person name="Hao Y."/>
            <person name="Zhou Z."/>
            <person name="Zhan Y."/>
            <person name="Yu H."/>
            <person name="Teng C."/>
            <person name="Yan Y."/>
            <person name="Ping S."/>
            <person name="Wang Y."/>
            <person name="Lin M."/>
        </authorList>
    </citation>
    <scope>NUCLEOTIDE SEQUENCE [LARGE SCALE GENOMIC DNA]</scope>
    <source>
        <strain evidence="2 3">I-0</strain>
    </source>
</reference>
<feature type="compositionally biased region" description="Polar residues" evidence="1">
    <location>
        <begin position="50"/>
        <end position="59"/>
    </location>
</feature>
<protein>
    <submittedName>
        <fullName evidence="2">Uncharacterized protein</fullName>
    </submittedName>
</protein>
<evidence type="ECO:0000313" key="2">
    <source>
        <dbReference type="EMBL" id="AFD26486.1"/>
    </source>
</evidence>
<sequence length="231" mass="23929">MLTGAALVLASCGGGAITPETTPPPGGGSTELPPVTTPAEQSGRIPGQITPFTAGQASSVRPEELSESAAVSGSGLFDLALPGATTMTTTYADLLFNATDIFGSCENVITTAPDSLRLYPIASLKTDTGQTLTANASGSTTAKNWWFANQDASYTFQGDCLGLGTVNATFNFKLGWNVLDVTYSGASTAYAQVAAPTSPVEWRVGGLGSQRLNNALEPWKNSAAYRARHRN</sequence>
<organism evidence="2 3">
    <name type="scientific">Deinococcus gobiensis (strain DSM 21396 / JCM 16679 / CGMCC 1.7299 / I-0)</name>
    <dbReference type="NCBI Taxonomy" id="745776"/>
    <lineage>
        <taxon>Bacteria</taxon>
        <taxon>Thermotogati</taxon>
        <taxon>Deinococcota</taxon>
        <taxon>Deinococci</taxon>
        <taxon>Deinococcales</taxon>
        <taxon>Deinococcaceae</taxon>
        <taxon>Deinococcus</taxon>
    </lineage>
</organism>
<evidence type="ECO:0000256" key="1">
    <source>
        <dbReference type="SAM" id="MobiDB-lite"/>
    </source>
</evidence>
<dbReference type="KEGG" id="dgo:DGo_CA2559"/>
<name>H8GT34_DEIGI</name>